<dbReference type="AlphaFoldDB" id="A0A382QA31"/>
<organism evidence="1">
    <name type="scientific">marine metagenome</name>
    <dbReference type="NCBI Taxonomy" id="408172"/>
    <lineage>
        <taxon>unclassified sequences</taxon>
        <taxon>metagenomes</taxon>
        <taxon>ecological metagenomes</taxon>
    </lineage>
</organism>
<name>A0A382QA31_9ZZZZ</name>
<reference evidence="1" key="1">
    <citation type="submission" date="2018-05" db="EMBL/GenBank/DDBJ databases">
        <authorList>
            <person name="Lanie J.A."/>
            <person name="Ng W.-L."/>
            <person name="Kazmierczak K.M."/>
            <person name="Andrzejewski T.M."/>
            <person name="Davidsen T.M."/>
            <person name="Wayne K.J."/>
            <person name="Tettelin H."/>
            <person name="Glass J.I."/>
            <person name="Rusch D."/>
            <person name="Podicherti R."/>
            <person name="Tsui H.-C.T."/>
            <person name="Winkler M.E."/>
        </authorList>
    </citation>
    <scope>NUCLEOTIDE SEQUENCE</scope>
</reference>
<proteinExistence type="predicted"/>
<gene>
    <name evidence="1" type="ORF">METZ01_LOCUS334619</name>
</gene>
<evidence type="ECO:0000313" key="1">
    <source>
        <dbReference type="EMBL" id="SVC81765.1"/>
    </source>
</evidence>
<sequence>MNQFQKTFDDIVELTRAKPTSTAGSFSGLCPSHDDKSPSLSITLENERILLYCHTGCTIDDICLSLGIEQTDLFAHGDEKQINRVPASQKAESDQKRMKANINADGKVVFFSNKHKKEVTESVRYSYFNADGKTAYHVIRSDPKD</sequence>
<protein>
    <recommendedName>
        <fullName evidence="2">Zinc finger CHC2-type domain-containing protein</fullName>
    </recommendedName>
</protein>
<dbReference type="EMBL" id="UINC01112661">
    <property type="protein sequence ID" value="SVC81765.1"/>
    <property type="molecule type" value="Genomic_DNA"/>
</dbReference>
<feature type="non-terminal residue" evidence="1">
    <location>
        <position position="145"/>
    </location>
</feature>
<evidence type="ECO:0008006" key="2">
    <source>
        <dbReference type="Google" id="ProtNLM"/>
    </source>
</evidence>
<accession>A0A382QA31</accession>